<dbReference type="AlphaFoldDB" id="A0A8J6H970"/>
<evidence type="ECO:0000259" key="1">
    <source>
        <dbReference type="Pfam" id="PF18701"/>
    </source>
</evidence>
<reference evidence="2" key="2">
    <citation type="submission" date="2021-08" db="EMBL/GenBank/DDBJ databases">
        <authorList>
            <person name="Eriksson T."/>
        </authorList>
    </citation>
    <scope>NUCLEOTIDE SEQUENCE</scope>
    <source>
        <strain evidence="2">Stoneville</strain>
        <tissue evidence="2">Whole head</tissue>
    </source>
</reference>
<dbReference type="InterPro" id="IPR040676">
    <property type="entry name" value="DUF5641"/>
</dbReference>
<dbReference type="Proteomes" id="UP000719412">
    <property type="component" value="Unassembled WGS sequence"/>
</dbReference>
<evidence type="ECO:0000313" key="3">
    <source>
        <dbReference type="Proteomes" id="UP000719412"/>
    </source>
</evidence>
<protein>
    <recommendedName>
        <fullName evidence="1">DUF5641 domain-containing protein</fullName>
    </recommendedName>
</protein>
<name>A0A8J6H970_TENMO</name>
<proteinExistence type="predicted"/>
<keyword evidence="3" id="KW-1185">Reference proteome</keyword>
<dbReference type="EMBL" id="JABDTM020027684">
    <property type="protein sequence ID" value="KAH0810162.1"/>
    <property type="molecule type" value="Genomic_DNA"/>
</dbReference>
<accession>A0A8J6H970</accession>
<reference evidence="2" key="1">
    <citation type="journal article" date="2020" name="J Insects Food Feed">
        <title>The yellow mealworm (Tenebrio molitor) genome: a resource for the emerging insects as food and feed industry.</title>
        <authorList>
            <person name="Eriksson T."/>
            <person name="Andere A."/>
            <person name="Kelstrup H."/>
            <person name="Emery V."/>
            <person name="Picard C."/>
        </authorList>
    </citation>
    <scope>NUCLEOTIDE SEQUENCE</scope>
    <source>
        <strain evidence="2">Stoneville</strain>
        <tissue evidence="2">Whole head</tissue>
    </source>
</reference>
<sequence>MHQSFWDRWHREYLHTLQQRSKWHKPQTDLSRGTLVLIKNDQVPPLQWNLGRVEDIHPGADDVIRVATVKTNGGSFRRPVVKLCPLPSQ</sequence>
<dbReference type="PANTHER" id="PTHR47331">
    <property type="entry name" value="PHD-TYPE DOMAIN-CONTAINING PROTEIN"/>
    <property type="match status" value="1"/>
</dbReference>
<dbReference type="Pfam" id="PF18701">
    <property type="entry name" value="DUF5641"/>
    <property type="match status" value="1"/>
</dbReference>
<gene>
    <name evidence="2" type="ORF">GEV33_012629</name>
</gene>
<comment type="caution">
    <text evidence="2">The sequence shown here is derived from an EMBL/GenBank/DDBJ whole genome shotgun (WGS) entry which is preliminary data.</text>
</comment>
<evidence type="ECO:0000313" key="2">
    <source>
        <dbReference type="EMBL" id="KAH0810162.1"/>
    </source>
</evidence>
<organism evidence="2 3">
    <name type="scientific">Tenebrio molitor</name>
    <name type="common">Yellow mealworm beetle</name>
    <dbReference type="NCBI Taxonomy" id="7067"/>
    <lineage>
        <taxon>Eukaryota</taxon>
        <taxon>Metazoa</taxon>
        <taxon>Ecdysozoa</taxon>
        <taxon>Arthropoda</taxon>
        <taxon>Hexapoda</taxon>
        <taxon>Insecta</taxon>
        <taxon>Pterygota</taxon>
        <taxon>Neoptera</taxon>
        <taxon>Endopterygota</taxon>
        <taxon>Coleoptera</taxon>
        <taxon>Polyphaga</taxon>
        <taxon>Cucujiformia</taxon>
        <taxon>Tenebrionidae</taxon>
        <taxon>Tenebrio</taxon>
    </lineage>
</organism>
<feature type="domain" description="DUF5641" evidence="1">
    <location>
        <begin position="1"/>
        <end position="86"/>
    </location>
</feature>